<comment type="caution">
    <text evidence="1">The sequence shown here is derived from an EMBL/GenBank/DDBJ whole genome shotgun (WGS) entry which is preliminary data.</text>
</comment>
<accession>A0A9N9NR28</accession>
<protein>
    <submittedName>
        <fullName evidence="1">1667_t:CDS:1</fullName>
    </submittedName>
</protein>
<keyword evidence="2" id="KW-1185">Reference proteome</keyword>
<gene>
    <name evidence="1" type="ORF">FMOSSE_LOCUS16607</name>
</gene>
<organism evidence="1 2">
    <name type="scientific">Funneliformis mosseae</name>
    <name type="common">Endomycorrhizal fungus</name>
    <name type="synonym">Glomus mosseae</name>
    <dbReference type="NCBI Taxonomy" id="27381"/>
    <lineage>
        <taxon>Eukaryota</taxon>
        <taxon>Fungi</taxon>
        <taxon>Fungi incertae sedis</taxon>
        <taxon>Mucoromycota</taxon>
        <taxon>Glomeromycotina</taxon>
        <taxon>Glomeromycetes</taxon>
        <taxon>Glomerales</taxon>
        <taxon>Glomeraceae</taxon>
        <taxon>Funneliformis</taxon>
    </lineage>
</organism>
<proteinExistence type="predicted"/>
<feature type="non-terminal residue" evidence="1">
    <location>
        <position position="1"/>
    </location>
</feature>
<evidence type="ECO:0000313" key="2">
    <source>
        <dbReference type="Proteomes" id="UP000789375"/>
    </source>
</evidence>
<dbReference type="AlphaFoldDB" id="A0A9N9NR28"/>
<dbReference type="Proteomes" id="UP000789375">
    <property type="component" value="Unassembled WGS sequence"/>
</dbReference>
<sequence>ITNAEERNKKARLKLIITYYHYGEELKKRLVHYREEYKEHEVLKKLYDEVKDQLPKEVTKNAIRKKSNRARK</sequence>
<evidence type="ECO:0000313" key="1">
    <source>
        <dbReference type="EMBL" id="CAG8750223.1"/>
    </source>
</evidence>
<name>A0A9N9NR28_FUNMO</name>
<reference evidence="1" key="1">
    <citation type="submission" date="2021-06" db="EMBL/GenBank/DDBJ databases">
        <authorList>
            <person name="Kallberg Y."/>
            <person name="Tangrot J."/>
            <person name="Rosling A."/>
        </authorList>
    </citation>
    <scope>NUCLEOTIDE SEQUENCE</scope>
    <source>
        <strain evidence="1">87-6 pot B 2015</strain>
    </source>
</reference>
<feature type="non-terminal residue" evidence="1">
    <location>
        <position position="72"/>
    </location>
</feature>
<dbReference type="EMBL" id="CAJVPP010024769">
    <property type="protein sequence ID" value="CAG8750223.1"/>
    <property type="molecule type" value="Genomic_DNA"/>
</dbReference>